<evidence type="ECO:0000256" key="1">
    <source>
        <dbReference type="ARBA" id="ARBA00004193"/>
    </source>
</evidence>
<dbReference type="RefSeq" id="WP_012855537.1">
    <property type="nucleotide sequence ID" value="NC_013511.1"/>
</dbReference>
<evidence type="ECO:0000313" key="10">
    <source>
        <dbReference type="EMBL" id="CAX37396.1"/>
    </source>
</evidence>
<dbReference type="HOGENOM" id="CLU_585027_0_0_14"/>
<gene>
    <name evidence="10" type="ordered locus">MHO_2620</name>
</gene>
<organism evidence="10 11">
    <name type="scientific">Metamycoplasma hominis (strain ATCC 23114 / DSM 25592 / NBRC 14850 / NCTC 10111 / PG21)</name>
    <name type="common">Mycoplasma hominis</name>
    <dbReference type="NCBI Taxonomy" id="347256"/>
    <lineage>
        <taxon>Bacteria</taxon>
        <taxon>Bacillati</taxon>
        <taxon>Mycoplasmatota</taxon>
        <taxon>Mycoplasmoidales</taxon>
        <taxon>Metamycoplasmataceae</taxon>
        <taxon>Metamycoplasma</taxon>
    </lineage>
</organism>
<dbReference type="STRING" id="347256.MHO_2620"/>
<feature type="compositionally biased region" description="Basic and acidic residues" evidence="8">
    <location>
        <begin position="84"/>
        <end position="94"/>
    </location>
</feature>
<dbReference type="InterPro" id="IPR049890">
    <property type="entry name" value="VlpA-F-like_signal"/>
</dbReference>
<dbReference type="Proteomes" id="UP000002631">
    <property type="component" value="Chromosome"/>
</dbReference>
<dbReference type="PaxDb" id="347256-MHO_2620"/>
<keyword evidence="3 9" id="KW-0732">Signal</keyword>
<dbReference type="AlphaFoldDB" id="D1J849"/>
<keyword evidence="11" id="KW-1185">Reference proteome</keyword>
<keyword evidence="2" id="KW-1003">Cell membrane</keyword>
<evidence type="ECO:0000256" key="6">
    <source>
        <dbReference type="ARBA" id="ARBA00023139"/>
    </source>
</evidence>
<keyword evidence="7" id="KW-0449">Lipoprotein</keyword>
<evidence type="ECO:0000256" key="2">
    <source>
        <dbReference type="ARBA" id="ARBA00022475"/>
    </source>
</evidence>
<feature type="compositionally biased region" description="Basic and acidic residues" evidence="8">
    <location>
        <begin position="50"/>
        <end position="77"/>
    </location>
</feature>
<dbReference type="GO" id="GO:0005886">
    <property type="term" value="C:plasma membrane"/>
    <property type="evidence" value="ECO:0007669"/>
    <property type="project" value="UniProtKB-SubCell"/>
</dbReference>
<feature type="region of interest" description="Disordered" evidence="8">
    <location>
        <begin position="29"/>
        <end position="94"/>
    </location>
</feature>
<dbReference type="PROSITE" id="PS51257">
    <property type="entry name" value="PROKAR_LIPOPROTEIN"/>
    <property type="match status" value="1"/>
</dbReference>
<evidence type="ECO:0000256" key="7">
    <source>
        <dbReference type="ARBA" id="ARBA00023288"/>
    </source>
</evidence>
<proteinExistence type="predicted"/>
<feature type="chain" id="PRO_5003022536" description="Variable surface lipoprotein" evidence="9">
    <location>
        <begin position="20"/>
        <end position="467"/>
    </location>
</feature>
<accession>D1J849</accession>
<evidence type="ECO:0008006" key="12">
    <source>
        <dbReference type="Google" id="ProtNLM"/>
    </source>
</evidence>
<sequence length="467" mass="53110">MKKHTKILLALGSIATSVAAIPLVAAGCVKTKKPEGEKPEGEKPGTTPEVKPEDPKKPEGEKPGTTPEDPKKPEGEKPGTTPEVKPEDKRSEEQKEIDNWIETVKDQFEFSPYNKEEVLKSLKDKTGILVYSYKSHSIVLKDNNDSKVNWSNIVFSPKDESLFSQYQLANPTKPTFYNKKYKNNSISGYIDYELKDNKITLKFKGAKFVARKDPIIGTKIVSNEIDLSETQLDKIIKDLKFDIKDKNKEISKLTATDVKLEGNLNGANISYNFAAKKGDETTLVLTVKISKNSVTQTFEREIKGFKKQEAKPETKKEDEELDPKVKLINKKIEQNKDLFTFEVWDESKKQEVIEKLIKKEAKLFYLKGNHNIIIEFNSQAPEKALSQVVFKGKPGAFYSFGQVQLVNHLHHYKDEKVEKDKLELSYYLEYEVKDNKITITWAGGQKDYGINPFIFGTKTASQTIELK</sequence>
<evidence type="ECO:0000313" key="11">
    <source>
        <dbReference type="Proteomes" id="UP000002631"/>
    </source>
</evidence>
<comment type="subcellular location">
    <subcellularLocation>
        <location evidence="1">Cell membrane</location>
        <topology evidence="1">Lipid-anchor</topology>
    </subcellularLocation>
</comment>
<evidence type="ECO:0000256" key="3">
    <source>
        <dbReference type="ARBA" id="ARBA00022729"/>
    </source>
</evidence>
<feature type="signal peptide" evidence="9">
    <location>
        <begin position="1"/>
        <end position="19"/>
    </location>
</feature>
<evidence type="ECO:0000256" key="5">
    <source>
        <dbReference type="ARBA" id="ARBA00023136"/>
    </source>
</evidence>
<dbReference type="NCBIfam" id="NF033817">
    <property type="entry name" value="Mplas_variab_LP"/>
    <property type="match status" value="1"/>
</dbReference>
<protein>
    <recommendedName>
        <fullName evidence="12">Variable surface lipoprotein</fullName>
    </recommendedName>
</protein>
<evidence type="ECO:0000256" key="4">
    <source>
        <dbReference type="ARBA" id="ARBA00022737"/>
    </source>
</evidence>
<evidence type="ECO:0000256" key="8">
    <source>
        <dbReference type="SAM" id="MobiDB-lite"/>
    </source>
</evidence>
<keyword evidence="6" id="KW-0564">Palmitate</keyword>
<name>D1J849_METH1</name>
<dbReference type="KEGG" id="mho:MHO_2620"/>
<feature type="compositionally biased region" description="Basic and acidic residues" evidence="8">
    <location>
        <begin position="32"/>
        <end position="43"/>
    </location>
</feature>
<keyword evidence="4" id="KW-0677">Repeat</keyword>
<keyword evidence="5" id="KW-0472">Membrane</keyword>
<reference evidence="10 11" key="1">
    <citation type="journal article" date="2009" name="PLoS Genet.">
        <title>Life on arginine for Mycoplasma hominis: clues from its minimal genome and comparison with other human urogenital mycoplasmas.</title>
        <authorList>
            <person name="Pereyre S."/>
            <person name="Sirand-Pugnet P."/>
            <person name="Beven L."/>
            <person name="Charron A."/>
            <person name="Renaudin H."/>
            <person name="Barre A."/>
            <person name="Avenaud P."/>
            <person name="Jacob D."/>
            <person name="Couloux A."/>
            <person name="Barbe V."/>
            <person name="de Daruvar A."/>
            <person name="Blanchard A."/>
            <person name="Bebear C."/>
        </authorList>
    </citation>
    <scope>NUCLEOTIDE SEQUENCE [LARGE SCALE GENOMIC DNA]</scope>
    <source>
        <strain evidence="11">ATCC 23114 / NBRC 14850 / NCTC 10111 / PG21</strain>
    </source>
</reference>
<dbReference type="EMBL" id="FP236530">
    <property type="protein sequence ID" value="CAX37396.1"/>
    <property type="molecule type" value="Genomic_DNA"/>
</dbReference>
<evidence type="ECO:0000256" key="9">
    <source>
        <dbReference type="SAM" id="SignalP"/>
    </source>
</evidence>